<evidence type="ECO:0000313" key="2">
    <source>
        <dbReference type="EMBL" id="KXU37839.1"/>
    </source>
</evidence>
<dbReference type="EMBL" id="LSZP01000004">
    <property type="protein sequence ID" value="KXU37839.1"/>
    <property type="molecule type" value="Genomic_DNA"/>
</dbReference>
<feature type="compositionally biased region" description="Low complexity" evidence="1">
    <location>
        <begin position="97"/>
        <end position="116"/>
    </location>
</feature>
<accession>A0A139STD0</accession>
<dbReference type="RefSeq" id="WP_068710867.1">
    <property type="nucleotide sequence ID" value="NZ_LSZP01000004.1"/>
</dbReference>
<proteinExistence type="predicted"/>
<organism evidence="2 3">
    <name type="scientific">Cephaloticoccus capnophilus</name>
    <dbReference type="NCBI Taxonomy" id="1548208"/>
    <lineage>
        <taxon>Bacteria</taxon>
        <taxon>Pseudomonadati</taxon>
        <taxon>Verrucomicrobiota</taxon>
        <taxon>Opitutia</taxon>
        <taxon>Opitutales</taxon>
        <taxon>Opitutaceae</taxon>
        <taxon>Cephaloticoccus</taxon>
    </lineage>
</organism>
<reference evidence="2 3" key="1">
    <citation type="submission" date="2016-02" db="EMBL/GenBank/DDBJ databases">
        <authorList>
            <person name="Wen L."/>
            <person name="He K."/>
            <person name="Yang H."/>
        </authorList>
    </citation>
    <scope>NUCLEOTIDE SEQUENCE [LARGE SCALE GENOMIC DNA]</scope>
    <source>
        <strain evidence="2 3">CV41</strain>
    </source>
</reference>
<name>A0A139STD0_9BACT</name>
<dbReference type="Proteomes" id="UP000071392">
    <property type="component" value="Unassembled WGS sequence"/>
</dbReference>
<feature type="compositionally biased region" description="Low complexity" evidence="1">
    <location>
        <begin position="164"/>
        <end position="174"/>
    </location>
</feature>
<comment type="caution">
    <text evidence="2">The sequence shown here is derived from an EMBL/GenBank/DDBJ whole genome shotgun (WGS) entry which is preliminary data.</text>
</comment>
<evidence type="ECO:0000256" key="1">
    <source>
        <dbReference type="SAM" id="MobiDB-lite"/>
    </source>
</evidence>
<sequence>MDWILDHLQLVIAVAAGFAYWLSARQHQKAAGENEAEGQGGQPQAELHDEERAARERAERARQIREEIQRKIAERQGGPVVHPSRRPAAAPRPQPARAPAAQPQRAPARPNVSSSAAARPDLYAALAEQQRRLAAEQRRLAEARLQAEAIRAGAQSAQATSPQRGGAASGSARRGGFIRAQLRDPAGLKYAVVLREVLGPPVGLQNR</sequence>
<dbReference type="AlphaFoldDB" id="A0A139STD0"/>
<feature type="compositionally biased region" description="Basic and acidic residues" evidence="1">
    <location>
        <begin position="46"/>
        <end position="74"/>
    </location>
</feature>
<protein>
    <submittedName>
        <fullName evidence="2">Uncharacterized protein</fullName>
    </submittedName>
</protein>
<evidence type="ECO:0000313" key="3">
    <source>
        <dbReference type="Proteomes" id="UP000071392"/>
    </source>
</evidence>
<feature type="region of interest" description="Disordered" evidence="1">
    <location>
        <begin position="31"/>
        <end position="116"/>
    </location>
</feature>
<gene>
    <name evidence="2" type="ORF">AXK12_01400</name>
</gene>
<dbReference type="STRING" id="1548208.AXK12_01400"/>
<keyword evidence="3" id="KW-1185">Reference proteome</keyword>
<feature type="region of interest" description="Disordered" evidence="1">
    <location>
        <begin position="153"/>
        <end position="174"/>
    </location>
</feature>